<comment type="caution">
    <text evidence="2">The sequence shown here is derived from an EMBL/GenBank/DDBJ whole genome shotgun (WGS) entry which is preliminary data.</text>
</comment>
<evidence type="ECO:0000313" key="3">
    <source>
        <dbReference type="Proteomes" id="UP000196880"/>
    </source>
</evidence>
<dbReference type="Pfam" id="PF14534">
    <property type="entry name" value="DUF4440"/>
    <property type="match status" value="1"/>
</dbReference>
<protein>
    <recommendedName>
        <fullName evidence="1">DUF4440 domain-containing protein</fullName>
    </recommendedName>
</protein>
<name>A0A210RY58_9BURK</name>
<dbReference type="OrthoDB" id="9132521at2"/>
<dbReference type="RefSeq" id="WP_087910151.1">
    <property type="nucleotide sequence ID" value="NZ_NAIA01000003.1"/>
</dbReference>
<accession>A0A210RY58</accession>
<organism evidence="2 3">
    <name type="scientific">Polynucleobacter hirudinilacicola</name>
    <dbReference type="NCBI Taxonomy" id="1743166"/>
    <lineage>
        <taxon>Bacteria</taxon>
        <taxon>Pseudomonadati</taxon>
        <taxon>Pseudomonadota</taxon>
        <taxon>Betaproteobacteria</taxon>
        <taxon>Burkholderiales</taxon>
        <taxon>Burkholderiaceae</taxon>
        <taxon>Polynucleobacter</taxon>
    </lineage>
</organism>
<sequence>MNAIDIQAQAEALERLSVRHIQEKNWQALEDMLDPACQFVSSTGSYDRASAMTLMKEMNLGEVGFKDFKVTQAGDNLIVSFWICAIEYRDGKQLSSSYSPRLSVWKKSSDTWKCIAYADLIDS</sequence>
<evidence type="ECO:0000259" key="1">
    <source>
        <dbReference type="Pfam" id="PF14534"/>
    </source>
</evidence>
<dbReference type="InterPro" id="IPR032710">
    <property type="entry name" value="NTF2-like_dom_sf"/>
</dbReference>
<dbReference type="SUPFAM" id="SSF54427">
    <property type="entry name" value="NTF2-like"/>
    <property type="match status" value="1"/>
</dbReference>
<dbReference type="EMBL" id="NAIA01000003">
    <property type="protein sequence ID" value="OWF65918.1"/>
    <property type="molecule type" value="Genomic_DNA"/>
</dbReference>
<dbReference type="AlphaFoldDB" id="A0A210RY58"/>
<evidence type="ECO:0000313" key="2">
    <source>
        <dbReference type="EMBL" id="OWF65918.1"/>
    </source>
</evidence>
<proteinExistence type="predicted"/>
<dbReference type="Gene3D" id="3.10.450.50">
    <property type="match status" value="1"/>
</dbReference>
<gene>
    <name evidence="2" type="ORF">B6A14_09175</name>
</gene>
<dbReference type="Proteomes" id="UP000196880">
    <property type="component" value="Unassembled WGS sequence"/>
</dbReference>
<feature type="domain" description="DUF4440" evidence="1">
    <location>
        <begin position="12"/>
        <end position="114"/>
    </location>
</feature>
<reference evidence="2 3" key="1">
    <citation type="submission" date="2017-03" db="EMBL/GenBank/DDBJ databases">
        <title>New species Polynucleobacter sp. MWH-EgelM1-30-B4.</title>
        <authorList>
            <person name="Hahn M.W."/>
        </authorList>
    </citation>
    <scope>NUCLEOTIDE SEQUENCE [LARGE SCALE GENOMIC DNA]</scope>
    <source>
        <strain evidence="2 3">MWH-EgelM1-30-B4</strain>
    </source>
</reference>
<dbReference type="InterPro" id="IPR027843">
    <property type="entry name" value="DUF4440"/>
</dbReference>
<keyword evidence="3" id="KW-1185">Reference proteome</keyword>